<evidence type="ECO:0000313" key="2">
    <source>
        <dbReference type="Proteomes" id="UP000653056"/>
    </source>
</evidence>
<dbReference type="Gene3D" id="1.10.10.1150">
    <property type="entry name" value="Coenzyme PQQ synthesis protein D (PqqD)"/>
    <property type="match status" value="1"/>
</dbReference>
<gene>
    <name evidence="1" type="ORF">GCM10007160_04680</name>
</gene>
<keyword evidence="2" id="KW-1185">Reference proteome</keyword>
<protein>
    <recommendedName>
        <fullName evidence="3">PqqD family protein</fullName>
    </recommendedName>
</protein>
<dbReference type="RefSeq" id="WP_189465778.1">
    <property type="nucleotide sequence ID" value="NZ_BMXS01000001.1"/>
</dbReference>
<proteinExistence type="predicted"/>
<dbReference type="Pfam" id="PF05402">
    <property type="entry name" value="PqqD"/>
    <property type="match status" value="1"/>
</dbReference>
<comment type="caution">
    <text evidence="1">The sequence shown here is derived from an EMBL/GenBank/DDBJ whole genome shotgun (WGS) entry which is preliminary data.</text>
</comment>
<name>A0ABQ2YDN6_9GAMM</name>
<reference evidence="2" key="1">
    <citation type="journal article" date="2019" name="Int. J. Syst. Evol. Microbiol.">
        <title>The Global Catalogue of Microorganisms (GCM) 10K type strain sequencing project: providing services to taxonomists for standard genome sequencing and annotation.</title>
        <authorList>
            <consortium name="The Broad Institute Genomics Platform"/>
            <consortium name="The Broad Institute Genome Sequencing Center for Infectious Disease"/>
            <person name="Wu L."/>
            <person name="Ma J."/>
        </authorList>
    </citation>
    <scope>NUCLEOTIDE SEQUENCE [LARGE SCALE GENOMIC DNA]</scope>
    <source>
        <strain evidence="2">KCTC 22228</strain>
    </source>
</reference>
<accession>A0ABQ2YDN6</accession>
<dbReference type="NCBIfam" id="NF033536">
    <property type="entry name" value="lasso_PqqD_Bac"/>
    <property type="match status" value="1"/>
</dbReference>
<dbReference type="EMBL" id="BMXS01000001">
    <property type="protein sequence ID" value="GGX80243.1"/>
    <property type="molecule type" value="Genomic_DNA"/>
</dbReference>
<dbReference type="InterPro" id="IPR008792">
    <property type="entry name" value="PQQD"/>
</dbReference>
<evidence type="ECO:0008006" key="3">
    <source>
        <dbReference type="Google" id="ProtNLM"/>
    </source>
</evidence>
<dbReference type="InterPro" id="IPR041881">
    <property type="entry name" value="PqqD_sf"/>
</dbReference>
<dbReference type="Proteomes" id="UP000653056">
    <property type="component" value="Unassembled WGS sequence"/>
</dbReference>
<organism evidence="1 2">
    <name type="scientific">Litchfieldella qijiaojingensis</name>
    <dbReference type="NCBI Taxonomy" id="980347"/>
    <lineage>
        <taxon>Bacteria</taxon>
        <taxon>Pseudomonadati</taxon>
        <taxon>Pseudomonadota</taxon>
        <taxon>Gammaproteobacteria</taxon>
        <taxon>Oceanospirillales</taxon>
        <taxon>Halomonadaceae</taxon>
        <taxon>Litchfieldella</taxon>
    </lineage>
</organism>
<sequence length="90" mass="10036">MDAHSVVVRKKDPLSSSVGDEVVILSAKKGLYYGTEAVGSRIWSLIEQPTSVVRLCNQVMKEFEVDQATCERDVLSFLEQLEGEDLIIVH</sequence>
<evidence type="ECO:0000313" key="1">
    <source>
        <dbReference type="EMBL" id="GGX80243.1"/>
    </source>
</evidence>